<feature type="non-terminal residue" evidence="1">
    <location>
        <position position="79"/>
    </location>
</feature>
<proteinExistence type="predicted"/>
<protein>
    <submittedName>
        <fullName evidence="1">Uncharacterized protein</fullName>
    </submittedName>
</protein>
<gene>
    <name evidence="1" type="ORF">S03H2_41106</name>
</gene>
<name>X1JCA2_9ZZZZ</name>
<comment type="caution">
    <text evidence="1">The sequence shown here is derived from an EMBL/GenBank/DDBJ whole genome shotgun (WGS) entry which is preliminary data.</text>
</comment>
<reference evidence="1" key="1">
    <citation type="journal article" date="2014" name="Front. Microbiol.">
        <title>High frequency of phylogenetically diverse reductive dehalogenase-homologous genes in deep subseafloor sedimentary metagenomes.</title>
        <authorList>
            <person name="Kawai M."/>
            <person name="Futagami T."/>
            <person name="Toyoda A."/>
            <person name="Takaki Y."/>
            <person name="Nishi S."/>
            <person name="Hori S."/>
            <person name="Arai W."/>
            <person name="Tsubouchi T."/>
            <person name="Morono Y."/>
            <person name="Uchiyama I."/>
            <person name="Ito T."/>
            <person name="Fujiyama A."/>
            <person name="Inagaki F."/>
            <person name="Takami H."/>
        </authorList>
    </citation>
    <scope>NUCLEOTIDE SEQUENCE</scope>
    <source>
        <strain evidence="1">Expedition CK06-06</strain>
    </source>
</reference>
<dbReference type="EMBL" id="BARU01025520">
    <property type="protein sequence ID" value="GAH67403.1"/>
    <property type="molecule type" value="Genomic_DNA"/>
</dbReference>
<evidence type="ECO:0000313" key="1">
    <source>
        <dbReference type="EMBL" id="GAH67403.1"/>
    </source>
</evidence>
<organism evidence="1">
    <name type="scientific">marine sediment metagenome</name>
    <dbReference type="NCBI Taxonomy" id="412755"/>
    <lineage>
        <taxon>unclassified sequences</taxon>
        <taxon>metagenomes</taxon>
        <taxon>ecological metagenomes</taxon>
    </lineage>
</organism>
<sequence length="79" mass="9186">MGIVRAETIARMRIAFREGVSASRFIRDMKEVGLSYRRTDMLADYRSVAGLERVEGALRYVRKDRYPTEKNYCCRCVGD</sequence>
<accession>X1JCA2</accession>
<dbReference type="AlphaFoldDB" id="X1JCA2"/>